<comment type="caution">
    <text evidence="1">The sequence shown here is derived from an EMBL/GenBank/DDBJ whole genome shotgun (WGS) entry which is preliminary data.</text>
</comment>
<dbReference type="RefSeq" id="WP_379141210.1">
    <property type="nucleotide sequence ID" value="NZ_JBHUEN010000018.1"/>
</dbReference>
<sequence length="162" mass="18027">MAAAKPKFQLGQYFTVPLSDGTFAHGYFTEVANGQMYLTTIHDLVTSTPDLPADIEAAGIAIPNLRIGGSEFRRMKPHEEQILGKSWIKTKKIHSGTIEPGERYFIMGANSNPRVWDVLRKDEMRPASEAERATLKPVGFDFPPGTRKTIEKALSSISRQVH</sequence>
<keyword evidence="2" id="KW-1185">Reference proteome</keyword>
<dbReference type="Proteomes" id="UP001597213">
    <property type="component" value="Unassembled WGS sequence"/>
</dbReference>
<organism evidence="1 2">
    <name type="scientific">Paracoccus pacificus</name>
    <dbReference type="NCBI Taxonomy" id="1463598"/>
    <lineage>
        <taxon>Bacteria</taxon>
        <taxon>Pseudomonadati</taxon>
        <taxon>Pseudomonadota</taxon>
        <taxon>Alphaproteobacteria</taxon>
        <taxon>Rhodobacterales</taxon>
        <taxon>Paracoccaceae</taxon>
        <taxon>Paracoccus</taxon>
    </lineage>
</organism>
<accession>A0ABW4R623</accession>
<evidence type="ECO:0000313" key="2">
    <source>
        <dbReference type="Proteomes" id="UP001597213"/>
    </source>
</evidence>
<protein>
    <submittedName>
        <fullName evidence="1">Uncharacterized protein</fullName>
    </submittedName>
</protein>
<proteinExistence type="predicted"/>
<reference evidence="2" key="1">
    <citation type="journal article" date="2019" name="Int. J. Syst. Evol. Microbiol.">
        <title>The Global Catalogue of Microorganisms (GCM) 10K type strain sequencing project: providing services to taxonomists for standard genome sequencing and annotation.</title>
        <authorList>
            <consortium name="The Broad Institute Genomics Platform"/>
            <consortium name="The Broad Institute Genome Sequencing Center for Infectious Disease"/>
            <person name="Wu L."/>
            <person name="Ma J."/>
        </authorList>
    </citation>
    <scope>NUCLEOTIDE SEQUENCE [LARGE SCALE GENOMIC DNA]</scope>
    <source>
        <strain evidence="2">CCUG 56029</strain>
    </source>
</reference>
<evidence type="ECO:0000313" key="1">
    <source>
        <dbReference type="EMBL" id="MFD1881393.1"/>
    </source>
</evidence>
<dbReference type="EMBL" id="JBHUEN010000018">
    <property type="protein sequence ID" value="MFD1881393.1"/>
    <property type="molecule type" value="Genomic_DNA"/>
</dbReference>
<name>A0ABW4R623_9RHOB</name>
<gene>
    <name evidence="1" type="ORF">ACFSCT_06650</name>
</gene>